<feature type="chain" id="PRO_5045437862" description="Peptidase C-terminal archaeal/bacterial domain-containing protein" evidence="1">
    <location>
        <begin position="31"/>
        <end position="222"/>
    </location>
</feature>
<evidence type="ECO:0000313" key="3">
    <source>
        <dbReference type="Proteomes" id="UP001500235"/>
    </source>
</evidence>
<proteinExistence type="predicted"/>
<dbReference type="Proteomes" id="UP001500235">
    <property type="component" value="Unassembled WGS sequence"/>
</dbReference>
<dbReference type="EMBL" id="BAABBQ010000001">
    <property type="protein sequence ID" value="GAA4013084.1"/>
    <property type="molecule type" value="Genomic_DNA"/>
</dbReference>
<dbReference type="Gene3D" id="2.60.120.380">
    <property type="match status" value="1"/>
</dbReference>
<protein>
    <recommendedName>
        <fullName evidence="4">Peptidase C-terminal archaeal/bacterial domain-containing protein</fullName>
    </recommendedName>
</protein>
<evidence type="ECO:0000313" key="2">
    <source>
        <dbReference type="EMBL" id="GAA4013084.1"/>
    </source>
</evidence>
<comment type="caution">
    <text evidence="2">The sequence shown here is derived from an EMBL/GenBank/DDBJ whole genome shotgun (WGS) entry which is preliminary data.</text>
</comment>
<reference evidence="3" key="1">
    <citation type="journal article" date="2019" name="Int. J. Syst. Evol. Microbiol.">
        <title>The Global Catalogue of Microorganisms (GCM) 10K type strain sequencing project: providing services to taxonomists for standard genome sequencing and annotation.</title>
        <authorList>
            <consortium name="The Broad Institute Genomics Platform"/>
            <consortium name="The Broad Institute Genome Sequencing Center for Infectious Disease"/>
            <person name="Wu L."/>
            <person name="Ma J."/>
        </authorList>
    </citation>
    <scope>NUCLEOTIDE SEQUENCE [LARGE SCALE GENOMIC DNA]</scope>
    <source>
        <strain evidence="3">JCM 17563</strain>
    </source>
</reference>
<dbReference type="RefSeq" id="WP_344706188.1">
    <property type="nucleotide sequence ID" value="NZ_BAABBQ010000001.1"/>
</dbReference>
<name>A0ABP7SKQ7_9SPHN</name>
<evidence type="ECO:0000256" key="1">
    <source>
        <dbReference type="SAM" id="SignalP"/>
    </source>
</evidence>
<feature type="signal peptide" evidence="1">
    <location>
        <begin position="1"/>
        <end position="30"/>
    </location>
</feature>
<keyword evidence="1" id="KW-0732">Signal</keyword>
<accession>A0ABP7SKQ7</accession>
<organism evidence="2 3">
    <name type="scientific">Sphingomonas swuensis</name>
    <dbReference type="NCBI Taxonomy" id="977800"/>
    <lineage>
        <taxon>Bacteria</taxon>
        <taxon>Pseudomonadati</taxon>
        <taxon>Pseudomonadota</taxon>
        <taxon>Alphaproteobacteria</taxon>
        <taxon>Sphingomonadales</taxon>
        <taxon>Sphingomonadaceae</taxon>
        <taxon>Sphingomonas</taxon>
    </lineage>
</organism>
<keyword evidence="3" id="KW-1185">Reference proteome</keyword>
<evidence type="ECO:0008006" key="4">
    <source>
        <dbReference type="Google" id="ProtNLM"/>
    </source>
</evidence>
<gene>
    <name evidence="2" type="ORF">GCM10022280_09000</name>
</gene>
<sequence>MTSRGSSGSRLKSFLLAGIIVSMAAAPAAAQQSQTVAIARGKTQTTMLGAIKGKAYRDYLIAAGAGQMLSVRLTGNGSTYFNVLPPGSNDVAIFNGSMDGNSFERRLERSGRYTVRVYQMGAAEDSGRNSIFTLKVGVTGGSGAANGNAGGKVNIADLSGMNSIRAIDVMAERGFRDVDSFSSGNTQYGIFWRPTSRQCVQLTMAAGRVAAANDIGTHPKCR</sequence>